<dbReference type="SUPFAM" id="SSF53098">
    <property type="entry name" value="Ribonuclease H-like"/>
    <property type="match status" value="1"/>
</dbReference>
<sequence length="194" mass="22201">MVKSMDELHISKILDLVTKPRRQSQILELLWNPPPHDWCKVNMDGSSFGNPGEFGVGGVIRSCRGQVICAFVNYLGVGTCYFAEVRSAIRGLVLAKQLGFRNILLEIDSSAAAMAMTSRDFPWVMLQEWRRVSFDLSDCKIKITHYFLEVNMVANKFARKVVHDRVSNTWSFCPDFMTSKVVWDTSHSPRYKFL</sequence>
<dbReference type="InterPro" id="IPR002156">
    <property type="entry name" value="RNaseH_domain"/>
</dbReference>
<reference evidence="2" key="1">
    <citation type="journal article" date="2023" name="Plant J.">
        <title>The genome of the king protea, Protea cynaroides.</title>
        <authorList>
            <person name="Chang J."/>
            <person name="Duong T.A."/>
            <person name="Schoeman C."/>
            <person name="Ma X."/>
            <person name="Roodt D."/>
            <person name="Barker N."/>
            <person name="Li Z."/>
            <person name="Van de Peer Y."/>
            <person name="Mizrachi E."/>
        </authorList>
    </citation>
    <scope>NUCLEOTIDE SEQUENCE</scope>
    <source>
        <tissue evidence="2">Young leaves</tissue>
    </source>
</reference>
<feature type="domain" description="RNase H type-1" evidence="1">
    <location>
        <begin position="42"/>
        <end position="160"/>
    </location>
</feature>
<dbReference type="Pfam" id="PF13456">
    <property type="entry name" value="RVT_3"/>
    <property type="match status" value="1"/>
</dbReference>
<dbReference type="InterPro" id="IPR053151">
    <property type="entry name" value="RNase_H-like"/>
</dbReference>
<dbReference type="AlphaFoldDB" id="A0A9Q0GYY9"/>
<evidence type="ECO:0000259" key="1">
    <source>
        <dbReference type="Pfam" id="PF13456"/>
    </source>
</evidence>
<dbReference type="Gene3D" id="3.30.420.10">
    <property type="entry name" value="Ribonuclease H-like superfamily/Ribonuclease H"/>
    <property type="match status" value="1"/>
</dbReference>
<protein>
    <recommendedName>
        <fullName evidence="1">RNase H type-1 domain-containing protein</fullName>
    </recommendedName>
</protein>
<dbReference type="Proteomes" id="UP001141806">
    <property type="component" value="Unassembled WGS sequence"/>
</dbReference>
<dbReference type="PANTHER" id="PTHR47723">
    <property type="entry name" value="OS05G0353850 PROTEIN"/>
    <property type="match status" value="1"/>
</dbReference>
<evidence type="ECO:0000313" key="2">
    <source>
        <dbReference type="EMBL" id="KAJ4956458.1"/>
    </source>
</evidence>
<organism evidence="2 3">
    <name type="scientific">Protea cynaroides</name>
    <dbReference type="NCBI Taxonomy" id="273540"/>
    <lineage>
        <taxon>Eukaryota</taxon>
        <taxon>Viridiplantae</taxon>
        <taxon>Streptophyta</taxon>
        <taxon>Embryophyta</taxon>
        <taxon>Tracheophyta</taxon>
        <taxon>Spermatophyta</taxon>
        <taxon>Magnoliopsida</taxon>
        <taxon>Proteales</taxon>
        <taxon>Proteaceae</taxon>
        <taxon>Protea</taxon>
    </lineage>
</organism>
<evidence type="ECO:0000313" key="3">
    <source>
        <dbReference type="Proteomes" id="UP001141806"/>
    </source>
</evidence>
<dbReference type="OrthoDB" id="1752183at2759"/>
<dbReference type="InterPro" id="IPR012337">
    <property type="entry name" value="RNaseH-like_sf"/>
</dbReference>
<dbReference type="GO" id="GO:0003676">
    <property type="term" value="F:nucleic acid binding"/>
    <property type="evidence" value="ECO:0007669"/>
    <property type="project" value="InterPro"/>
</dbReference>
<dbReference type="InterPro" id="IPR044730">
    <property type="entry name" value="RNase_H-like_dom_plant"/>
</dbReference>
<dbReference type="GO" id="GO:0004523">
    <property type="term" value="F:RNA-DNA hybrid ribonuclease activity"/>
    <property type="evidence" value="ECO:0007669"/>
    <property type="project" value="InterPro"/>
</dbReference>
<dbReference type="PANTHER" id="PTHR47723:SF19">
    <property type="entry name" value="POLYNUCLEOTIDYL TRANSFERASE, RIBONUCLEASE H-LIKE SUPERFAMILY PROTEIN"/>
    <property type="match status" value="1"/>
</dbReference>
<accession>A0A9Q0GYY9</accession>
<proteinExistence type="predicted"/>
<dbReference type="InterPro" id="IPR036397">
    <property type="entry name" value="RNaseH_sf"/>
</dbReference>
<name>A0A9Q0GYY9_9MAGN</name>
<dbReference type="CDD" id="cd06222">
    <property type="entry name" value="RNase_H_like"/>
    <property type="match status" value="1"/>
</dbReference>
<dbReference type="EMBL" id="JAMYWD010000011">
    <property type="protein sequence ID" value="KAJ4956458.1"/>
    <property type="molecule type" value="Genomic_DNA"/>
</dbReference>
<keyword evidence="3" id="KW-1185">Reference proteome</keyword>
<gene>
    <name evidence="2" type="ORF">NE237_013241</name>
</gene>
<comment type="caution">
    <text evidence="2">The sequence shown here is derived from an EMBL/GenBank/DDBJ whole genome shotgun (WGS) entry which is preliminary data.</text>
</comment>